<dbReference type="InterPro" id="IPR012560">
    <property type="entry name" value="Ferlin_A-domain"/>
</dbReference>
<dbReference type="KEGG" id="asn:102384370"/>
<evidence type="ECO:0000256" key="1">
    <source>
        <dbReference type="ARBA" id="ARBA00004167"/>
    </source>
</evidence>
<keyword evidence="13" id="KW-0732">Signal</keyword>
<dbReference type="Gene3D" id="2.60.40.150">
    <property type="entry name" value="C2 domain"/>
    <property type="match status" value="6"/>
</dbReference>
<evidence type="ECO:0000256" key="9">
    <source>
        <dbReference type="ARBA" id="ARBA00022989"/>
    </source>
</evidence>
<evidence type="ECO:0000256" key="2">
    <source>
        <dbReference type="ARBA" id="ARBA00004236"/>
    </source>
</evidence>
<comment type="subcellular location">
    <subcellularLocation>
        <location evidence="2">Cell membrane</location>
    </subcellularLocation>
    <subcellularLocation>
        <location evidence="1">Membrane</location>
        <topology evidence="1">Single-pass membrane protein</topology>
    </subcellularLocation>
</comment>
<dbReference type="InterPro" id="IPR006614">
    <property type="entry name" value="Peroxin/Ferlin"/>
</dbReference>
<feature type="domain" description="C2" evidence="14">
    <location>
        <begin position="1"/>
        <end position="97"/>
    </location>
</feature>
<dbReference type="GeneID" id="102384370"/>
<dbReference type="InterPro" id="IPR037723">
    <property type="entry name" value="C2D_Ferlin"/>
</dbReference>
<evidence type="ECO:0000256" key="10">
    <source>
        <dbReference type="ARBA" id="ARBA00023136"/>
    </source>
</evidence>
<feature type="domain" description="C2" evidence="14">
    <location>
        <begin position="1047"/>
        <end position="1182"/>
    </location>
</feature>
<dbReference type="InterPro" id="IPR037725">
    <property type="entry name" value="C2F_Ferlin"/>
</dbReference>
<keyword evidence="8" id="KW-0106">Calcium</keyword>
<dbReference type="InterPro" id="IPR037721">
    <property type="entry name" value="Ferlin"/>
</dbReference>
<organism evidence="15 16">
    <name type="scientific">Alligator sinensis</name>
    <name type="common">Chinese alligator</name>
    <dbReference type="NCBI Taxonomy" id="38654"/>
    <lineage>
        <taxon>Eukaryota</taxon>
        <taxon>Metazoa</taxon>
        <taxon>Chordata</taxon>
        <taxon>Craniata</taxon>
        <taxon>Vertebrata</taxon>
        <taxon>Euteleostomi</taxon>
        <taxon>Archelosauria</taxon>
        <taxon>Archosauria</taxon>
        <taxon>Crocodylia</taxon>
        <taxon>Alligatoridae</taxon>
        <taxon>Alligatorinae</taxon>
        <taxon>Alligator</taxon>
    </lineage>
</organism>
<dbReference type="CDD" id="cd04037">
    <property type="entry name" value="C2E_Ferlin"/>
    <property type="match status" value="1"/>
</dbReference>
<dbReference type="InterPro" id="IPR012561">
    <property type="entry name" value="Ferlin_B-domain"/>
</dbReference>
<keyword evidence="7" id="KW-0677">Repeat</keyword>
<dbReference type="InterPro" id="IPR012968">
    <property type="entry name" value="FerIin_dom"/>
</dbReference>
<evidence type="ECO:0000256" key="3">
    <source>
        <dbReference type="ARBA" id="ARBA00007561"/>
    </source>
</evidence>
<proteinExistence type="inferred from homology"/>
<gene>
    <name evidence="16" type="primary">FER1L5</name>
</gene>
<keyword evidence="4" id="KW-1003">Cell membrane</keyword>
<dbReference type="SMART" id="SM00239">
    <property type="entry name" value="C2"/>
    <property type="match status" value="6"/>
</dbReference>
<accession>A0A3Q0HDL5</accession>
<keyword evidence="5 12" id="KW-0812">Transmembrane</keyword>
<protein>
    <submittedName>
        <fullName evidence="16">Fer-1-like protein 5</fullName>
    </submittedName>
</protein>
<dbReference type="InterPro" id="IPR000008">
    <property type="entry name" value="C2_dom"/>
</dbReference>
<evidence type="ECO:0000256" key="4">
    <source>
        <dbReference type="ARBA" id="ARBA00022475"/>
    </source>
</evidence>
<dbReference type="GO" id="GO:0005886">
    <property type="term" value="C:plasma membrane"/>
    <property type="evidence" value="ECO:0007669"/>
    <property type="project" value="UniProtKB-SubCell"/>
</dbReference>
<dbReference type="SMART" id="SM01200">
    <property type="entry name" value="FerA"/>
    <property type="match status" value="1"/>
</dbReference>
<dbReference type="InterPro" id="IPR035892">
    <property type="entry name" value="C2_domain_sf"/>
</dbReference>
<dbReference type="SUPFAM" id="SSF49562">
    <property type="entry name" value="C2 domain (Calcium/lipid-binding domain, CaLB)"/>
    <property type="match status" value="7"/>
</dbReference>
<dbReference type="GO" id="GO:0007009">
    <property type="term" value="P:plasma membrane organization"/>
    <property type="evidence" value="ECO:0007669"/>
    <property type="project" value="TreeGrafter"/>
</dbReference>
<evidence type="ECO:0000256" key="7">
    <source>
        <dbReference type="ARBA" id="ARBA00022737"/>
    </source>
</evidence>
<dbReference type="SMART" id="SM00694">
    <property type="entry name" value="DysFC"/>
    <property type="match status" value="2"/>
</dbReference>
<feature type="domain" description="C2" evidence="14">
    <location>
        <begin position="1707"/>
        <end position="1858"/>
    </location>
</feature>
<dbReference type="Proteomes" id="UP000189705">
    <property type="component" value="Unplaced"/>
</dbReference>
<dbReference type="InterPro" id="IPR037724">
    <property type="entry name" value="C2E_Ferlin"/>
</dbReference>
<dbReference type="PANTHER" id="PTHR12546">
    <property type="entry name" value="FER-1-LIKE"/>
    <property type="match status" value="1"/>
</dbReference>
<evidence type="ECO:0000256" key="11">
    <source>
        <dbReference type="SAM" id="MobiDB-lite"/>
    </source>
</evidence>
<dbReference type="Pfam" id="PF00168">
    <property type="entry name" value="C2"/>
    <property type="match status" value="5"/>
</dbReference>
<name>A0A3Q0HDL5_ALLSI</name>
<reference evidence="16" key="1">
    <citation type="submission" date="2025-08" db="UniProtKB">
        <authorList>
            <consortium name="RefSeq"/>
        </authorList>
    </citation>
    <scope>IDENTIFICATION</scope>
</reference>
<dbReference type="PANTHER" id="PTHR12546:SF34">
    <property type="entry name" value="FER-1-LIKE PROTEIN 5"/>
    <property type="match status" value="1"/>
</dbReference>
<dbReference type="CDD" id="cd04017">
    <property type="entry name" value="C2D_Ferlin"/>
    <property type="match status" value="1"/>
</dbReference>
<sequence>MLHLVVVSACLPPPMFAGLDLFATAAFRGVTRSTRVVQEENSPMWNETLAWPLGDQPLNATSALDIHLRELDQERDLGSVTVPLVFLATKPSHVLTLKDLPLLDSDRQPMGGTISVNASYIPPGHKIFREPGKQEAKWGVGPARATGMDHRRPGFHSPTPRRQELGDKQQDFQVRVRVIEARQLQGNNIRPVVKVFIGEHMFRTRIKTGNNPYFNEVLNSRAIRANSLIGMFKLEFGRVYSSPGHALNCKWLSLYHPDHLGTGLRGYLQVSLCVLGAGDPTPGPDKPAEGKDGEAAVLKSPGVPVCMATFQLCVYRAEDLPQPEYTGQSPSQPLLPAQPQDSGVAGLCVEVSFAGKTLRTRSTPRQDNPVWNMALFLPVQLPSVCDTIKLAVLSGDQPEALGTAAIRLSQVSSVGTEAEGDFGGFLPCFGPSFLTLHKCLRDLPSQPDTQEAHKAGSGDAVTYCGRILVELSTSMEAPPIQEMQEIPDDAVARLERYLPRRKYGLGAIFYSATMLPQLTGLLRLQVSMGHYGDNAEHSCKPVPSSTPYSQAVYDGNRYHYLPWYDTKPAVAVTSFWENVGYRLDALNALQATHDRLKQNLEALCTVKTPDSPAWTHASKKLLEELLEDCRKPLPDLEGRVTATILDQRLREQRVRLLCRVARCAEKLGAEALVAQAQDWLQQLAAVAHEPQVSIPDVMIWLLCGEQRVAYARVPARAILFSKAGPRTCGRLCGKTHTLFLKNPQGAGQDEAGQGQLRVRLWLGLVTNSEAFKRCCEGRVQVYAETYENQVKELGKWGPGEPPDAFWFSDITGRLGLPMDRFQLPRGWRWAGDWAVEPQRRLLLDAETNRSEVLEEVYEQENRPPGQDWAPAPVPHTNAAGVPMPPKEQVPCPRGWNVEDDWHVEVNRAVDDAGWEYSMGSLPLTWAAAEKMYHTQRRRRWLRRRQRALSPRRQAWEIASFLQLHVSEEATALENEDYGWEYSAEPEGKFHLHAQSNDEYRRRCWHRRLVPARASRVASIFLLEGSLGTEPTGKAVETGSSEVGTPQSPSQTLLQLHTPLIVCIFPHPTYYQLRCYIYQARDLLPGSGKTAADPFAHVAFLHVSQHTWTVPDTLHPAWDQTLLFRRLLLYGDPKALARDPPVVVLEIFDQDVGGRDEFLGRNMCQPTVCLQPSVRCPPRLRWFPITCRQQQAGELLAAFELLLETEDGALSRLPPPPWRDGHHITPAEIRPAVRPMAIEVLAWGLRGLASFKLLPVGCPALTVECGGVSTTTAPIRDLQHHPNFPQNVLLLRVVLPVDDDYAPALELKVIDYRDFGYQPMVGQNCLRDLRPFLCQPQPGGLHLHLPPRGKSKGWIAKVLSRVAKRTWGRWVLRPEQADGVEEEEEAEADWWSRFYAATGDLTKSGEAVAALDPLQIYNCELEAVKEFEGLQDFCQTFPLYRGCTEPGDDPLVVGEFKGLFRIYPLPEDPGAPLPPRQFQELPPSQPQDCLVRVYVVRAFNLPPKDRNGLCDPYIRVTLGQMKLGDRDDYVANTLEPIFGRLFELSCHLPLDKDLCVALLDRDMVQPDQPIGATTIDLENRLLSRHRAHCGLAPTYRLSGLGQWRDQMPPTQVLEELCRARGLVLPEFSEDGGQVGFLGRSFLLADFERAVPAPALRYLGPPRERLALHLLHTCDLVPEHVETRPLYSPTQPGIPQGKLQMWVDIFPESLGPPGPYVDIIPRKPKQYELRCIVWNTCDVELEETNIMGEHMSDIYVKGWLDGQEDVRQRTDVHYRSLGGEGSFNWRFVFTLDYLPLEGVCVLPRKEHLWSLDETVLKLPPKLVLQVWDNDKFSADDFLGALELPLTQVPRPAQRPRDCTLRPPRDPGTNLFHQRSLHGWWPCASYNKAGHPHLAGKLELTLELLTAKEAEERPVGRGREEPNMYPTLQPPVRPETSFLWFTAPLKTLRHIVWRRNRWRVLGGLALLLLALLLTSFVYASPRYLAMKLINPFQSAHSFGSLKPVLGSSGQH</sequence>
<dbReference type="SMART" id="SM01202">
    <property type="entry name" value="FerI"/>
    <property type="match status" value="1"/>
</dbReference>
<feature type="transmembrane region" description="Helical" evidence="12">
    <location>
        <begin position="1955"/>
        <end position="1976"/>
    </location>
</feature>
<evidence type="ECO:0000256" key="12">
    <source>
        <dbReference type="SAM" id="Phobius"/>
    </source>
</evidence>
<dbReference type="GO" id="GO:0061025">
    <property type="term" value="P:membrane fusion"/>
    <property type="evidence" value="ECO:0007669"/>
    <property type="project" value="TreeGrafter"/>
</dbReference>
<keyword evidence="9 12" id="KW-1133">Transmembrane helix</keyword>
<dbReference type="Pfam" id="PF22901">
    <property type="entry name" value="dsrm_Ferlin"/>
    <property type="match status" value="1"/>
</dbReference>
<feature type="domain" description="C2" evidence="14">
    <location>
        <begin position="291"/>
        <end position="429"/>
    </location>
</feature>
<dbReference type="InterPro" id="IPR055072">
    <property type="entry name" value="Ferlin_DSRM"/>
</dbReference>
<feature type="chain" id="PRO_5018023733" evidence="13">
    <location>
        <begin position="18"/>
        <end position="2008"/>
    </location>
</feature>
<feature type="domain" description="C2" evidence="14">
    <location>
        <begin position="1471"/>
        <end position="1589"/>
    </location>
</feature>
<dbReference type="CDD" id="cd08374">
    <property type="entry name" value="C2F_Ferlin"/>
    <property type="match status" value="1"/>
</dbReference>
<evidence type="ECO:0000256" key="13">
    <source>
        <dbReference type="SAM" id="SignalP"/>
    </source>
</evidence>
<evidence type="ECO:0000256" key="5">
    <source>
        <dbReference type="ARBA" id="ARBA00022692"/>
    </source>
</evidence>
<feature type="region of interest" description="Disordered" evidence="11">
    <location>
        <begin position="144"/>
        <end position="164"/>
    </location>
</feature>
<evidence type="ECO:0000256" key="8">
    <source>
        <dbReference type="ARBA" id="ARBA00022837"/>
    </source>
</evidence>
<dbReference type="RefSeq" id="XP_025068593.1">
    <property type="nucleotide sequence ID" value="XM_025212808.1"/>
</dbReference>
<evidence type="ECO:0000313" key="15">
    <source>
        <dbReference type="Proteomes" id="UP000189705"/>
    </source>
</evidence>
<keyword evidence="10 12" id="KW-0472">Membrane</keyword>
<keyword evidence="6" id="KW-0479">Metal-binding</keyword>
<dbReference type="SMART" id="SM00693">
    <property type="entry name" value="DysFN"/>
    <property type="match status" value="2"/>
</dbReference>
<evidence type="ECO:0000256" key="6">
    <source>
        <dbReference type="ARBA" id="ARBA00022723"/>
    </source>
</evidence>
<keyword evidence="15" id="KW-1185">Reference proteome</keyword>
<evidence type="ECO:0000313" key="16">
    <source>
        <dbReference type="RefSeq" id="XP_025068593.1"/>
    </source>
</evidence>
<dbReference type="GO" id="GO:0046872">
    <property type="term" value="F:metal ion binding"/>
    <property type="evidence" value="ECO:0007669"/>
    <property type="project" value="UniProtKB-KW"/>
</dbReference>
<dbReference type="CTD" id="90342"/>
<dbReference type="InterPro" id="IPR032362">
    <property type="entry name" value="Ferlin_C"/>
</dbReference>
<dbReference type="Pfam" id="PF16165">
    <property type="entry name" value="Ferlin_C"/>
    <property type="match status" value="1"/>
</dbReference>
<dbReference type="InParanoid" id="A0A3Q0HDL5"/>
<dbReference type="Pfam" id="PF08150">
    <property type="entry name" value="FerB"/>
    <property type="match status" value="1"/>
</dbReference>
<dbReference type="Pfam" id="PF08165">
    <property type="entry name" value="FerA"/>
    <property type="match status" value="1"/>
</dbReference>
<comment type="similarity">
    <text evidence="3">Belongs to the ferlin family.</text>
</comment>
<evidence type="ECO:0000259" key="14">
    <source>
        <dbReference type="PROSITE" id="PS50004"/>
    </source>
</evidence>
<dbReference type="SMART" id="SM01201">
    <property type="entry name" value="FerB"/>
    <property type="match status" value="1"/>
</dbReference>
<dbReference type="STRING" id="38654.A0A3Q0HDL5"/>
<feature type="signal peptide" evidence="13">
    <location>
        <begin position="1"/>
        <end position="17"/>
    </location>
</feature>
<dbReference type="PROSITE" id="PS50004">
    <property type="entry name" value="C2"/>
    <property type="match status" value="5"/>
</dbReference>